<keyword evidence="1" id="KW-0472">Membrane</keyword>
<protein>
    <recommendedName>
        <fullName evidence="2">Thoeris protein ThsA Macro domain-containing protein</fullName>
    </recommendedName>
</protein>
<name>A0A4R3K2F7_9FIRM</name>
<evidence type="ECO:0000259" key="2">
    <source>
        <dbReference type="Pfam" id="PF20016"/>
    </source>
</evidence>
<sequence>MEKQNTFYQFKSKRLWKDSVAIGFAIFGVVSAILGVFGISFSEISGNFWITLLSTIASLIFSYLVAVVWQWWNIKDNITLKIRRINVTIRQGDIFKEKGWKVIGVDDNFSTSEDDMIISHSSLHGQLIKQIKQNGEIEAFKTAISKANNDTSLGCVKTYNDYILLALARLNSDNEAHTDNTKYENTLRKMWQEIGRIYSGKPICLPILGDGIIRFDGVSEKPSPFELLRCILCTLKTSNIQLKAPITIVIYDRINEINFYNLKVFNTL</sequence>
<keyword evidence="1" id="KW-0812">Transmembrane</keyword>
<accession>A0A4R3K2F7</accession>
<dbReference type="EMBL" id="SMAA01000022">
    <property type="protein sequence ID" value="TCS76439.1"/>
    <property type="molecule type" value="Genomic_DNA"/>
</dbReference>
<dbReference type="Proteomes" id="UP000295188">
    <property type="component" value="Unassembled WGS sequence"/>
</dbReference>
<dbReference type="RefSeq" id="WP_132551363.1">
    <property type="nucleotide sequence ID" value="NZ_SMAA01000022.1"/>
</dbReference>
<proteinExistence type="predicted"/>
<organism evidence="3 4">
    <name type="scientific">Pectinatus cerevisiiphilus</name>
    <dbReference type="NCBI Taxonomy" id="86956"/>
    <lineage>
        <taxon>Bacteria</taxon>
        <taxon>Bacillati</taxon>
        <taxon>Bacillota</taxon>
        <taxon>Negativicutes</taxon>
        <taxon>Selenomonadales</taxon>
        <taxon>Selenomonadaceae</taxon>
        <taxon>Pectinatus</taxon>
    </lineage>
</organism>
<comment type="caution">
    <text evidence="3">The sequence shown here is derived from an EMBL/GenBank/DDBJ whole genome shotgun (WGS) entry which is preliminary data.</text>
</comment>
<keyword evidence="1" id="KW-1133">Transmembrane helix</keyword>
<evidence type="ECO:0000256" key="1">
    <source>
        <dbReference type="SAM" id="Phobius"/>
    </source>
</evidence>
<dbReference type="InterPro" id="IPR045535">
    <property type="entry name" value="ThsA_Macro"/>
</dbReference>
<dbReference type="OrthoDB" id="2606558at2"/>
<keyword evidence="4" id="KW-1185">Reference proteome</keyword>
<feature type="transmembrane region" description="Helical" evidence="1">
    <location>
        <begin position="20"/>
        <end position="42"/>
    </location>
</feature>
<dbReference type="AlphaFoldDB" id="A0A4R3K2F7"/>
<feature type="domain" description="Thoeris protein ThsA Macro" evidence="2">
    <location>
        <begin position="87"/>
        <end position="251"/>
    </location>
</feature>
<feature type="transmembrane region" description="Helical" evidence="1">
    <location>
        <begin position="48"/>
        <end position="74"/>
    </location>
</feature>
<evidence type="ECO:0000313" key="3">
    <source>
        <dbReference type="EMBL" id="TCS76439.1"/>
    </source>
</evidence>
<evidence type="ECO:0000313" key="4">
    <source>
        <dbReference type="Proteomes" id="UP000295188"/>
    </source>
</evidence>
<gene>
    <name evidence="3" type="ORF">EDC37_12210</name>
</gene>
<reference evidence="3 4" key="1">
    <citation type="submission" date="2019-03" db="EMBL/GenBank/DDBJ databases">
        <title>Genomic Encyclopedia of Type Strains, Phase IV (KMG-IV): sequencing the most valuable type-strain genomes for metagenomic binning, comparative biology and taxonomic classification.</title>
        <authorList>
            <person name="Goeker M."/>
        </authorList>
    </citation>
    <scope>NUCLEOTIDE SEQUENCE [LARGE SCALE GENOMIC DNA]</scope>
    <source>
        <strain evidence="3 4">DSM 20467</strain>
    </source>
</reference>
<dbReference type="Pfam" id="PF20016">
    <property type="entry name" value="ThsA_Macro"/>
    <property type="match status" value="1"/>
</dbReference>